<reference evidence="1 2" key="1">
    <citation type="submission" date="2016-10" db="EMBL/GenBank/DDBJ databases">
        <authorList>
            <person name="de Groot N.N."/>
        </authorList>
    </citation>
    <scope>NUCLEOTIDE SEQUENCE [LARGE SCALE GENOMIC DNA]</scope>
    <source>
        <strain evidence="1 2">CGMCC 4.5681</strain>
    </source>
</reference>
<sequence length="111" mass="12365">MIPLLLRGRMLHGGSVNPDTRYSDPDAIGEVRRSIRDDLLPAFTQAREVFQECRSVGFPRSGPLGERAVGALYRSLMDSLVRDTEAALAALERWQDDDPARTDQPAVRRTA</sequence>
<organism evidence="1 2">
    <name type="scientific">Nonomuraea maritima</name>
    <dbReference type="NCBI Taxonomy" id="683260"/>
    <lineage>
        <taxon>Bacteria</taxon>
        <taxon>Bacillati</taxon>
        <taxon>Actinomycetota</taxon>
        <taxon>Actinomycetes</taxon>
        <taxon>Streptosporangiales</taxon>
        <taxon>Streptosporangiaceae</taxon>
        <taxon>Nonomuraea</taxon>
    </lineage>
</organism>
<name>A0A1G8SE11_9ACTN</name>
<dbReference type="EMBL" id="FNFB01000001">
    <property type="protein sequence ID" value="SDJ27499.1"/>
    <property type="molecule type" value="Genomic_DNA"/>
</dbReference>
<proteinExistence type="predicted"/>
<keyword evidence="2" id="KW-1185">Reference proteome</keyword>
<accession>A0A1G8SE11</accession>
<dbReference type="AlphaFoldDB" id="A0A1G8SE11"/>
<evidence type="ECO:0000313" key="2">
    <source>
        <dbReference type="Proteomes" id="UP000198683"/>
    </source>
</evidence>
<protein>
    <submittedName>
        <fullName evidence="1">Uncharacterized protein</fullName>
    </submittedName>
</protein>
<dbReference type="Proteomes" id="UP000198683">
    <property type="component" value="Unassembled WGS sequence"/>
</dbReference>
<gene>
    <name evidence="1" type="ORF">SAMN05421874_101279</name>
</gene>
<evidence type="ECO:0000313" key="1">
    <source>
        <dbReference type="EMBL" id="SDJ27499.1"/>
    </source>
</evidence>